<accession>A0A3N4Z8Q6</accession>
<dbReference type="EMBL" id="RKRA01000001">
    <property type="protein sequence ID" value="RPF28286.1"/>
    <property type="molecule type" value="Genomic_DNA"/>
</dbReference>
<keyword evidence="2" id="KW-1185">Reference proteome</keyword>
<name>A0A3N4Z8Q6_9MICO</name>
<comment type="caution">
    <text evidence="1">The sequence shown here is derived from an EMBL/GenBank/DDBJ whole genome shotgun (WGS) entry which is preliminary data.</text>
</comment>
<organism evidence="1 2">
    <name type="scientific">Georgenia muralis</name>
    <dbReference type="NCBI Taxonomy" id="154117"/>
    <lineage>
        <taxon>Bacteria</taxon>
        <taxon>Bacillati</taxon>
        <taxon>Actinomycetota</taxon>
        <taxon>Actinomycetes</taxon>
        <taxon>Micrococcales</taxon>
        <taxon>Bogoriellaceae</taxon>
        <taxon>Georgenia</taxon>
    </lineage>
</organism>
<proteinExistence type="predicted"/>
<dbReference type="AlphaFoldDB" id="A0A3N4Z8Q6"/>
<evidence type="ECO:0000313" key="2">
    <source>
        <dbReference type="Proteomes" id="UP000280726"/>
    </source>
</evidence>
<protein>
    <submittedName>
        <fullName evidence="1">Uncharacterized protein</fullName>
    </submittedName>
</protein>
<reference evidence="1 2" key="1">
    <citation type="submission" date="2018-11" db="EMBL/GenBank/DDBJ databases">
        <title>Sequencing the genomes of 1000 actinobacteria strains.</title>
        <authorList>
            <person name="Klenk H.-P."/>
        </authorList>
    </citation>
    <scope>NUCLEOTIDE SEQUENCE [LARGE SCALE GENOMIC DNA]</scope>
    <source>
        <strain evidence="1 2">DSM 14418</strain>
    </source>
</reference>
<evidence type="ECO:0000313" key="1">
    <source>
        <dbReference type="EMBL" id="RPF28286.1"/>
    </source>
</evidence>
<dbReference type="Proteomes" id="UP000280726">
    <property type="component" value="Unassembled WGS sequence"/>
</dbReference>
<gene>
    <name evidence="1" type="ORF">EDD32_2809</name>
</gene>
<dbReference type="RefSeq" id="WP_211338832.1">
    <property type="nucleotide sequence ID" value="NZ_RKRA01000001.1"/>
</dbReference>
<sequence>MRIGITRFLVPTVALAGTLGSGTWLLTQESPAWASSTSRASDGYGGTGMMGTGGTGMMGTGGTGMMGTGGTGMMGTGGTGMMGTGGTGMMGTGGTGMMAGGGSSGSGTPVDDLAEARDRAELFAGDLDGNLQVGEIMEFENHYYADLLDADGAGVTEILVDSRTGAVRPEYGPAMMWNTRYGMARGADTAPEISADEALAVAEREVDEEGLTVGAPEEFPGYYTLHTVRNGEIEGMLSVNAVTGEVWHHDWHGAFVAMSEDG</sequence>